<dbReference type="FunFam" id="1.10.472.80:FF:000001">
    <property type="entry name" value="TBC1 domain family member 22B"/>
    <property type="match status" value="1"/>
</dbReference>
<protein>
    <recommendedName>
        <fullName evidence="4">Rab-GAP TBC domain-containing protein</fullName>
    </recommendedName>
</protein>
<dbReference type="SUPFAM" id="SSF47923">
    <property type="entry name" value="Ypt/Rab-GAP domain of gyp1p"/>
    <property type="match status" value="2"/>
</dbReference>
<evidence type="ECO:0000256" key="2">
    <source>
        <dbReference type="ARBA" id="ARBA00043879"/>
    </source>
</evidence>
<organism evidence="5 6">
    <name type="scientific">Cimex lectularius</name>
    <name type="common">Bed bug</name>
    <name type="synonym">Acanthia lectularia</name>
    <dbReference type="NCBI Taxonomy" id="79782"/>
    <lineage>
        <taxon>Eukaryota</taxon>
        <taxon>Metazoa</taxon>
        <taxon>Ecdysozoa</taxon>
        <taxon>Arthropoda</taxon>
        <taxon>Hexapoda</taxon>
        <taxon>Insecta</taxon>
        <taxon>Pterygota</taxon>
        <taxon>Neoptera</taxon>
        <taxon>Paraneoptera</taxon>
        <taxon>Hemiptera</taxon>
        <taxon>Heteroptera</taxon>
        <taxon>Panheteroptera</taxon>
        <taxon>Cimicomorpha</taxon>
        <taxon>Cimicidae</taxon>
        <taxon>Cimex</taxon>
    </lineage>
</organism>
<dbReference type="Gene3D" id="1.10.8.270">
    <property type="entry name" value="putative rabgap domain of human tbc1 domain family member 14 like domains"/>
    <property type="match status" value="1"/>
</dbReference>
<feature type="domain" description="Rab-GAP TBC" evidence="4">
    <location>
        <begin position="177"/>
        <end position="404"/>
    </location>
</feature>
<reference evidence="5" key="1">
    <citation type="submission" date="2022-01" db="UniProtKB">
        <authorList>
            <consortium name="EnsemblMetazoa"/>
        </authorList>
    </citation>
    <scope>IDENTIFICATION</scope>
</reference>
<dbReference type="EnsemblMetazoa" id="XM_014391804.2">
    <property type="protein sequence ID" value="XP_014247290.1"/>
    <property type="gene ID" value="LOC106665397"/>
</dbReference>
<keyword evidence="6" id="KW-1185">Reference proteome</keyword>
<dbReference type="GO" id="GO:0071889">
    <property type="term" value="F:14-3-3 protein binding"/>
    <property type="evidence" value="ECO:0007669"/>
    <property type="project" value="UniProtKB-ARBA"/>
</dbReference>
<dbReference type="PANTHER" id="PTHR22957:SF26">
    <property type="entry name" value="LD44506P"/>
    <property type="match status" value="1"/>
</dbReference>
<dbReference type="RefSeq" id="XP_014247290.1">
    <property type="nucleotide sequence ID" value="XM_014391804.2"/>
</dbReference>
<dbReference type="Proteomes" id="UP000494040">
    <property type="component" value="Unassembled WGS sequence"/>
</dbReference>
<dbReference type="AlphaFoldDB" id="A0A8I6RSE6"/>
<evidence type="ECO:0000313" key="5">
    <source>
        <dbReference type="EnsemblMetazoa" id="XP_014247290.1"/>
    </source>
</evidence>
<dbReference type="FunFam" id="1.10.8.270:FF:000004">
    <property type="entry name" value="TBC1 domain family, member 22B"/>
    <property type="match status" value="1"/>
</dbReference>
<dbReference type="GO" id="GO:0005096">
    <property type="term" value="F:GTPase activator activity"/>
    <property type="evidence" value="ECO:0007669"/>
    <property type="project" value="UniProtKB-KW"/>
</dbReference>
<dbReference type="GeneID" id="106665397"/>
<dbReference type="Gene3D" id="1.10.472.80">
    <property type="entry name" value="Ypt/Rab-GAP domain of gyp1p, domain 3"/>
    <property type="match status" value="1"/>
</dbReference>
<dbReference type="InterPro" id="IPR035969">
    <property type="entry name" value="Rab-GAP_TBC_sf"/>
</dbReference>
<evidence type="ECO:0000256" key="3">
    <source>
        <dbReference type="SAM" id="MobiDB-lite"/>
    </source>
</evidence>
<evidence type="ECO:0000313" key="6">
    <source>
        <dbReference type="Proteomes" id="UP000494040"/>
    </source>
</evidence>
<dbReference type="PROSITE" id="PS50086">
    <property type="entry name" value="TBC_RABGAP"/>
    <property type="match status" value="1"/>
</dbReference>
<keyword evidence="1" id="KW-0343">GTPase activation</keyword>
<sequence length="478" mass="55157">MDGGDENLEDGRGSFWKKNSKPIPGRSYEENAINYKMPSPRKEAAKVSTNNPSTSSSTSFQEFQQSIKDVWDMGDDEFCHISTVKPMKKNVLTGDGVINIHKQSAQENLRVTQSNAHKGPTNNLSKIKKQSVICGIESAESHSTESAAVKNKIKKFKILLESPALDLSELQNLSWPGIPFSVKADTWRILSKYAPTCSDIRQETLNKLRLEYWYYVKEYYESDTRDNLHQGTYRQIHIDIPRMSPTIPLFRQKAVQNMFERILFIWAVRHPESGYVQGINDLVTPFFIVFLHQVVDPGTDLDTLMIEDIDQMKRDLVEADSYWCFSKFLVGIKDNYIFPQLGIQEKISRLKELINRIDGTLHRHLQDNGVEYIQFSFRWMNNLLTRELPLRCLIRLWDTYLAELDTFASFQLFVCAAFLLHWTQDLLQKKDFQGLMLMLQNLPTQNWNDSDINVLVAEAYKLKCTFGGAPNHFQTNGS</sequence>
<dbReference type="Pfam" id="PF00566">
    <property type="entry name" value="RabGAP-TBC"/>
    <property type="match status" value="1"/>
</dbReference>
<evidence type="ECO:0000256" key="1">
    <source>
        <dbReference type="ARBA" id="ARBA00022468"/>
    </source>
</evidence>
<comment type="function">
    <text evidence="2">May act as a GTPase-activating protein for Rab family protein(s).</text>
</comment>
<dbReference type="KEGG" id="clec:106665397"/>
<dbReference type="PANTHER" id="PTHR22957">
    <property type="entry name" value="TBC1 DOMAIN FAMILY MEMBER GTPASE-ACTIVATING PROTEIN"/>
    <property type="match status" value="1"/>
</dbReference>
<evidence type="ECO:0000259" key="4">
    <source>
        <dbReference type="PROSITE" id="PS50086"/>
    </source>
</evidence>
<proteinExistence type="predicted"/>
<dbReference type="SMART" id="SM00164">
    <property type="entry name" value="TBC"/>
    <property type="match status" value="1"/>
</dbReference>
<dbReference type="CTD" id="42498"/>
<feature type="region of interest" description="Disordered" evidence="3">
    <location>
        <begin position="1"/>
        <end position="60"/>
    </location>
</feature>
<name>A0A8I6RSE6_CIMLE</name>
<dbReference type="OrthoDB" id="26371at2759"/>
<dbReference type="InterPro" id="IPR000195">
    <property type="entry name" value="Rab-GAP-TBC_dom"/>
</dbReference>
<dbReference type="OMA" id="SCYNIFN"/>
<accession>A0A8I6RSE6</accession>
<feature type="compositionally biased region" description="Low complexity" evidence="3">
    <location>
        <begin position="48"/>
        <end position="60"/>
    </location>
</feature>